<evidence type="ECO:0000256" key="1">
    <source>
        <dbReference type="ARBA" id="ARBA00004123"/>
    </source>
</evidence>
<sequence>MVTKRQLARNNTSMATLEKELVRALRALALQDVPDAAIKAVFDTGGTVLNSRREDAEFVENATLEELEEVDRVFHKYVKQFVGTQAAIDQRQDHHQHSSTLWTFLSGDAANTKIMGEEDERAHPYAAYRALFTLLHALISVGERYPSLKRDQKIDALNKALLASKTYLNWLQLPGGSAYGLFMPFVYRQVLDVIKKWADLATSTESAASVSGASQNDKTPRKRGSRKGNQVNRVGDEGDGYKQLVKLGADMLDTMVMFLQNFTLSSSKESIVPTVETVVYIQIVGCGAVDDIVVHATTQSQRIFEALLTGQHGEIIQIARVVIHCYIPGASFQDMAANETGRSLQFHKLAIEIIGMVQTKAIRSVTTGEDQDEDSVEQLSGLFLGLVQNISLRAPDRAEERQRVLNYVLQACLAPEFLEQDKICLARFLASYSKSAKAKFRQFAVELVGKLILEPSTWKVASSVPEEMESYVGVAPLLEILSERSNDKVSAVRAKAISAISAVLTAGLKSDSPSTEKNKQSEEEVATPDPNLISASLGELLYTLSEETGKVQETPLMLRLVELFREGIQDEKTYVRKAAVQALEALIVVRPGNAVHSMRHDVFDMQARCGDPSVIVRVQSVKSLSSVLLKFPEDEDVQRLWNLGVLPLCVDAETSVQSTTLEHVRTAIFDRISKWYYMRDNKDEHEKLSSVWVLVSHIQGVMVRCVQKGLRLLLKDGQVRPKTLIKACILAIRTSLANLEKDPDSDARFWGFSWIILEELARSGLLVEAAESEAHNLGIVVDCWNKVLEEELPDSFAEGSKRTLRVIAALSPVIDAQDAKAMADSILGNLHSFTIPIDMIPDAILALSSICKAKAPTLKKGREISFGWGKQLLDICENSLRTCFESEPEMVVDDPMLIQKQLICIGEIALLEFIKDEEKNREAGIKLLSIATARPLVQLFLPPSLVPNGALSSQAGEDGDSSPVARPKSVLIPIPVRVCAFVTFGKMCLRDQDLAKSCITMLIRELRTCKSADIRSNILVILGDLCIRYTALVDPYVPTIALSFTDESPLIRRNALLLFSQLILQDYIKWRESLLRFFLRAAVDSDEELSNLARHVLCGPLLQKSPHLFTNKFIEMIFVFNKNTSKLTIAERHEREGVEEIALPGQAKFHKRSQLYKFLLQNMTDEQKLQISMKLCTEVLEEVSDGKLKLCKNPSEITDFGTEAVLKDTFAILCSPDIKLSSGKDEGDEDGEDAAEATEGASVANQLAAAKGKLLSKMSKKNFLENIVPVLIGLKHKLEANRSPLMRYLLHYIRELFKLYGKEVQDILSADPQMAMEVEYDLRQFELQQKQQEPGRGGGNTTPTKTGQGGGQRTPLEELDPNRTPQLLPEGRARRRQSMPTAGTPAHPVRERAISSDEKNKRDSVATTLFFSPNKGSEQGKWQVKGSRSNYTQEALEENMQRTLVSAFDETSPPSSPVAKPHETQENDDTGSEYEEFVRLPLKKKQKQKSKKKTTKKKDASPPPASSDPLDMATPKVNRAKRKRN</sequence>
<evidence type="ECO:0000256" key="6">
    <source>
        <dbReference type="ARBA" id="ARBA00023306"/>
    </source>
</evidence>
<evidence type="ECO:0000256" key="2">
    <source>
        <dbReference type="ARBA" id="ARBA00022618"/>
    </source>
</evidence>
<evidence type="ECO:0000313" key="10">
    <source>
        <dbReference type="EMBL" id="TMW60337.1"/>
    </source>
</evidence>
<evidence type="ECO:0000256" key="3">
    <source>
        <dbReference type="ARBA" id="ARBA00022776"/>
    </source>
</evidence>
<evidence type="ECO:0000259" key="9">
    <source>
        <dbReference type="Pfam" id="PF12717"/>
    </source>
</evidence>
<reference evidence="10" key="1">
    <citation type="submission" date="2019-03" db="EMBL/GenBank/DDBJ databases">
        <title>Long read genome sequence of the mycoparasitic Pythium oligandrum ATCC 38472 isolated from sugarbeet rhizosphere.</title>
        <authorList>
            <person name="Gaulin E."/>
        </authorList>
    </citation>
    <scope>NUCLEOTIDE SEQUENCE</scope>
    <source>
        <strain evidence="10">ATCC 38472_TT</strain>
    </source>
</reference>
<dbReference type="OrthoDB" id="10263978at2759"/>
<feature type="compositionally biased region" description="Basic residues" evidence="8">
    <location>
        <begin position="1481"/>
        <end position="1496"/>
    </location>
</feature>
<feature type="compositionally biased region" description="Polar residues" evidence="8">
    <location>
        <begin position="208"/>
        <end position="217"/>
    </location>
</feature>
<dbReference type="Pfam" id="PF12717">
    <property type="entry name" value="Cnd1"/>
    <property type="match status" value="1"/>
</dbReference>
<feature type="region of interest" description="Disordered" evidence="8">
    <location>
        <begin position="208"/>
        <end position="237"/>
    </location>
</feature>
<feature type="domain" description="Condensin complex subunit 1 C-terminal" evidence="9">
    <location>
        <begin position="1014"/>
        <end position="1186"/>
    </location>
</feature>
<feature type="compositionally biased region" description="Basic and acidic residues" evidence="8">
    <location>
        <begin position="1388"/>
        <end position="1404"/>
    </location>
</feature>
<dbReference type="GO" id="GO:0042393">
    <property type="term" value="F:histone binding"/>
    <property type="evidence" value="ECO:0007669"/>
    <property type="project" value="TreeGrafter"/>
</dbReference>
<dbReference type="Proteomes" id="UP000794436">
    <property type="component" value="Unassembled WGS sequence"/>
</dbReference>
<dbReference type="InterPro" id="IPR026971">
    <property type="entry name" value="CND1/NCAPD3"/>
</dbReference>
<feature type="compositionally biased region" description="Polar residues" evidence="8">
    <location>
        <begin position="1405"/>
        <end position="1417"/>
    </location>
</feature>
<dbReference type="GO" id="GO:0000796">
    <property type="term" value="C:condensin complex"/>
    <property type="evidence" value="ECO:0007669"/>
    <property type="project" value="TreeGrafter"/>
</dbReference>
<dbReference type="InterPro" id="IPR011989">
    <property type="entry name" value="ARM-like"/>
</dbReference>
<dbReference type="PROSITE" id="PS50077">
    <property type="entry name" value="HEAT_REPEAT"/>
    <property type="match status" value="1"/>
</dbReference>
<dbReference type="InterPro" id="IPR021133">
    <property type="entry name" value="HEAT_type_2"/>
</dbReference>
<dbReference type="GO" id="GO:0051301">
    <property type="term" value="P:cell division"/>
    <property type="evidence" value="ECO:0007669"/>
    <property type="project" value="UniProtKB-KW"/>
</dbReference>
<dbReference type="GO" id="GO:0000779">
    <property type="term" value="C:condensed chromosome, centromeric region"/>
    <property type="evidence" value="ECO:0007669"/>
    <property type="project" value="TreeGrafter"/>
</dbReference>
<evidence type="ECO:0000256" key="4">
    <source>
        <dbReference type="ARBA" id="ARBA00023067"/>
    </source>
</evidence>
<organism evidence="10 11">
    <name type="scientific">Pythium oligandrum</name>
    <name type="common">Mycoparasitic fungus</name>
    <dbReference type="NCBI Taxonomy" id="41045"/>
    <lineage>
        <taxon>Eukaryota</taxon>
        <taxon>Sar</taxon>
        <taxon>Stramenopiles</taxon>
        <taxon>Oomycota</taxon>
        <taxon>Peronosporomycetes</taxon>
        <taxon>Pythiales</taxon>
        <taxon>Pythiaceae</taxon>
        <taxon>Pythium</taxon>
    </lineage>
</organism>
<evidence type="ECO:0000313" key="11">
    <source>
        <dbReference type="Proteomes" id="UP000794436"/>
    </source>
</evidence>
<dbReference type="InterPro" id="IPR032682">
    <property type="entry name" value="Cnd1_C"/>
</dbReference>
<keyword evidence="4" id="KW-0226">DNA condensation</keyword>
<dbReference type="EMBL" id="SPLM01000108">
    <property type="protein sequence ID" value="TMW60337.1"/>
    <property type="molecule type" value="Genomic_DNA"/>
</dbReference>
<evidence type="ECO:0000256" key="7">
    <source>
        <dbReference type="PROSITE-ProRule" id="PRU00103"/>
    </source>
</evidence>
<dbReference type="GO" id="GO:0007076">
    <property type="term" value="P:mitotic chromosome condensation"/>
    <property type="evidence" value="ECO:0007669"/>
    <property type="project" value="InterPro"/>
</dbReference>
<comment type="subcellular location">
    <subcellularLocation>
        <location evidence="1">Nucleus</location>
    </subcellularLocation>
</comment>
<feature type="compositionally biased region" description="Acidic residues" evidence="8">
    <location>
        <begin position="1466"/>
        <end position="1475"/>
    </location>
</feature>
<name>A0A8K1CBU6_PYTOL</name>
<comment type="caution">
    <text evidence="10">The sequence shown here is derived from an EMBL/GenBank/DDBJ whole genome shotgun (WGS) entry which is preliminary data.</text>
</comment>
<dbReference type="PANTHER" id="PTHR14222">
    <property type="entry name" value="CONDENSIN"/>
    <property type="match status" value="1"/>
</dbReference>
<feature type="region of interest" description="Disordered" evidence="8">
    <location>
        <begin position="509"/>
        <end position="528"/>
    </location>
</feature>
<proteinExistence type="predicted"/>
<dbReference type="SUPFAM" id="SSF48371">
    <property type="entry name" value="ARM repeat"/>
    <property type="match status" value="1"/>
</dbReference>
<feature type="region of interest" description="Disordered" evidence="8">
    <location>
        <begin position="1330"/>
        <end position="1525"/>
    </location>
</feature>
<dbReference type="GO" id="GO:0010032">
    <property type="term" value="P:meiotic chromosome condensation"/>
    <property type="evidence" value="ECO:0007669"/>
    <property type="project" value="TreeGrafter"/>
</dbReference>
<dbReference type="InterPro" id="IPR016024">
    <property type="entry name" value="ARM-type_fold"/>
</dbReference>
<keyword evidence="6" id="KW-0131">Cell cycle</keyword>
<accession>A0A8K1CBU6</accession>
<dbReference type="Gene3D" id="1.25.10.10">
    <property type="entry name" value="Leucine-rich Repeat Variant"/>
    <property type="match status" value="1"/>
</dbReference>
<feature type="repeat" description="HEAT" evidence="7">
    <location>
        <begin position="560"/>
        <end position="598"/>
    </location>
</feature>
<evidence type="ECO:0000256" key="5">
    <source>
        <dbReference type="ARBA" id="ARBA00023242"/>
    </source>
</evidence>
<keyword evidence="11" id="KW-1185">Reference proteome</keyword>
<evidence type="ECO:0000256" key="8">
    <source>
        <dbReference type="SAM" id="MobiDB-lite"/>
    </source>
</evidence>
<dbReference type="GO" id="GO:0005634">
    <property type="term" value="C:nucleus"/>
    <property type="evidence" value="ECO:0007669"/>
    <property type="project" value="UniProtKB-SubCell"/>
</dbReference>
<keyword evidence="5" id="KW-0539">Nucleus</keyword>
<keyword evidence="3" id="KW-0498">Mitosis</keyword>
<gene>
    <name evidence="10" type="ORF">Poli38472_000379</name>
</gene>
<keyword evidence="2" id="KW-0132">Cell division</keyword>
<protein>
    <recommendedName>
        <fullName evidence="9">Condensin complex subunit 1 C-terminal domain-containing protein</fullName>
    </recommendedName>
</protein>
<dbReference type="PANTHER" id="PTHR14222:SF1">
    <property type="entry name" value="CONDENSIN-2 COMPLEX SUBUNIT D3"/>
    <property type="match status" value="1"/>
</dbReference>